<dbReference type="AlphaFoldDB" id="A0A8R7TF76"/>
<dbReference type="Gene3D" id="3.30.70.330">
    <property type="match status" value="1"/>
</dbReference>
<dbReference type="GO" id="GO:0003677">
    <property type="term" value="F:DNA binding"/>
    <property type="evidence" value="ECO:0007669"/>
    <property type="project" value="UniProtKB-KW"/>
</dbReference>
<evidence type="ECO:0000256" key="3">
    <source>
        <dbReference type="ARBA" id="ARBA00022833"/>
    </source>
</evidence>
<keyword evidence="3 6" id="KW-0862">Zinc</keyword>
<feature type="zinc finger region" description="C3H1-type" evidence="6">
    <location>
        <begin position="3"/>
        <end position="31"/>
    </location>
</feature>
<dbReference type="InterPro" id="IPR035979">
    <property type="entry name" value="RBD_domain_sf"/>
</dbReference>
<feature type="domain" description="C3H1-type" evidence="8">
    <location>
        <begin position="3"/>
        <end position="31"/>
    </location>
</feature>
<dbReference type="InterPro" id="IPR012677">
    <property type="entry name" value="Nucleotide-bd_a/b_plait_sf"/>
</dbReference>
<keyword evidence="2 6" id="KW-0863">Zinc-finger</keyword>
<evidence type="ECO:0000256" key="1">
    <source>
        <dbReference type="ARBA" id="ARBA00022723"/>
    </source>
</evidence>
<keyword evidence="5" id="KW-0238">DNA-binding</keyword>
<evidence type="ECO:0000256" key="7">
    <source>
        <dbReference type="SAM" id="MobiDB-lite"/>
    </source>
</evidence>
<evidence type="ECO:0000256" key="2">
    <source>
        <dbReference type="ARBA" id="ARBA00022771"/>
    </source>
</evidence>
<dbReference type="SUPFAM" id="SSF90229">
    <property type="entry name" value="CCCH zinc finger"/>
    <property type="match status" value="1"/>
</dbReference>
<reference evidence="10" key="1">
    <citation type="journal article" date="2013" name="Nature">
        <title>Draft genome of the wheat A-genome progenitor Triticum urartu.</title>
        <authorList>
            <person name="Ling H.Q."/>
            <person name="Zhao S."/>
            <person name="Liu D."/>
            <person name="Wang J."/>
            <person name="Sun H."/>
            <person name="Zhang C."/>
            <person name="Fan H."/>
            <person name="Li D."/>
            <person name="Dong L."/>
            <person name="Tao Y."/>
            <person name="Gao C."/>
            <person name="Wu H."/>
            <person name="Li Y."/>
            <person name="Cui Y."/>
            <person name="Guo X."/>
            <person name="Zheng S."/>
            <person name="Wang B."/>
            <person name="Yu K."/>
            <person name="Liang Q."/>
            <person name="Yang W."/>
            <person name="Lou X."/>
            <person name="Chen J."/>
            <person name="Feng M."/>
            <person name="Jian J."/>
            <person name="Zhang X."/>
            <person name="Luo G."/>
            <person name="Jiang Y."/>
            <person name="Liu J."/>
            <person name="Wang Z."/>
            <person name="Sha Y."/>
            <person name="Zhang B."/>
            <person name="Wu H."/>
            <person name="Tang D."/>
            <person name="Shen Q."/>
            <person name="Xue P."/>
            <person name="Zou S."/>
            <person name="Wang X."/>
            <person name="Liu X."/>
            <person name="Wang F."/>
            <person name="Yang Y."/>
            <person name="An X."/>
            <person name="Dong Z."/>
            <person name="Zhang K."/>
            <person name="Zhang X."/>
            <person name="Luo M.C."/>
            <person name="Dvorak J."/>
            <person name="Tong Y."/>
            <person name="Wang J."/>
            <person name="Yang H."/>
            <person name="Li Z."/>
            <person name="Wang D."/>
            <person name="Zhang A."/>
            <person name="Wang J."/>
        </authorList>
    </citation>
    <scope>NUCLEOTIDE SEQUENCE</scope>
    <source>
        <strain evidence="10">cv. G1812</strain>
    </source>
</reference>
<reference evidence="9" key="2">
    <citation type="submission" date="2018-03" db="EMBL/GenBank/DDBJ databases">
        <title>The Triticum urartu genome reveals the dynamic nature of wheat genome evolution.</title>
        <authorList>
            <person name="Ling H."/>
            <person name="Ma B."/>
            <person name="Shi X."/>
            <person name="Liu H."/>
            <person name="Dong L."/>
            <person name="Sun H."/>
            <person name="Cao Y."/>
            <person name="Gao Q."/>
            <person name="Zheng S."/>
            <person name="Li Y."/>
            <person name="Yu Y."/>
            <person name="Du H."/>
            <person name="Qi M."/>
            <person name="Li Y."/>
            <person name="Yu H."/>
            <person name="Cui Y."/>
            <person name="Wang N."/>
            <person name="Chen C."/>
            <person name="Wu H."/>
            <person name="Zhao Y."/>
            <person name="Zhang J."/>
            <person name="Li Y."/>
            <person name="Zhou W."/>
            <person name="Zhang B."/>
            <person name="Hu W."/>
            <person name="Eijk M."/>
            <person name="Tang J."/>
            <person name="Witsenboer H."/>
            <person name="Zhao S."/>
            <person name="Li Z."/>
            <person name="Zhang A."/>
            <person name="Wang D."/>
            <person name="Liang C."/>
        </authorList>
    </citation>
    <scope>NUCLEOTIDE SEQUENCE [LARGE SCALE GENOMIC DNA]</scope>
    <source>
        <strain evidence="9">cv. G1812</strain>
    </source>
</reference>
<sequence length="336" mass="36608">MVWRSDQPCRFYMIDGSCKYGSDCWFSHGLDSFGRIEIQIRVFLHMMHGFPVPVVDLPRNCSELHIKLLQDGQDGNPDHLLSLLWRLHTIYLFHDSFQWYVILLEVAPPAYNPNVMDFNSETRIYITFSAQSREICTESKVHSYFSNFGSVVSVTIPHGRSYGFVRFMLPGTVRLLLSNWNPEVPHFISGARLHVDRYIPYYLWNPAENHGPNGLDGGPGHVPNALGGVPGQEPGAPDGNAAQQDMNPAGNHGLNGPGGGLGHVPNAPVAVPDDVLGVLDGDAAEQDMNPAGNGVAGQVPGVPDEVPGVPDGGAAQQDMDEIAAALPDVDCFYKEA</sequence>
<dbReference type="Gene3D" id="4.10.1000.10">
    <property type="entry name" value="Zinc finger, CCCH-type"/>
    <property type="match status" value="1"/>
</dbReference>
<evidence type="ECO:0000259" key="8">
    <source>
        <dbReference type="PROSITE" id="PS50103"/>
    </source>
</evidence>
<feature type="region of interest" description="Disordered" evidence="7">
    <location>
        <begin position="213"/>
        <end position="267"/>
    </location>
</feature>
<dbReference type="PROSITE" id="PS50103">
    <property type="entry name" value="ZF_C3H1"/>
    <property type="match status" value="1"/>
</dbReference>
<name>A0A8R7TF76_TRIUA</name>
<evidence type="ECO:0000313" key="10">
    <source>
        <dbReference type="Proteomes" id="UP000015106"/>
    </source>
</evidence>
<dbReference type="InterPro" id="IPR036855">
    <property type="entry name" value="Znf_CCCH_sf"/>
</dbReference>
<proteinExistence type="predicted"/>
<dbReference type="SMART" id="SM00356">
    <property type="entry name" value="ZnF_C3H1"/>
    <property type="match status" value="1"/>
</dbReference>
<dbReference type="Gramene" id="TuG1812G0200001999.01.T01">
    <property type="protein sequence ID" value="TuG1812G0200001999.01.T01"/>
    <property type="gene ID" value="TuG1812G0200001999.01"/>
</dbReference>
<dbReference type="SUPFAM" id="SSF54928">
    <property type="entry name" value="RNA-binding domain, RBD"/>
    <property type="match status" value="1"/>
</dbReference>
<dbReference type="GO" id="GO:0003723">
    <property type="term" value="F:RNA binding"/>
    <property type="evidence" value="ECO:0007669"/>
    <property type="project" value="UniProtKB-KW"/>
</dbReference>
<protein>
    <recommendedName>
        <fullName evidence="8">C3H1-type domain-containing protein</fullName>
    </recommendedName>
</protein>
<dbReference type="Proteomes" id="UP000015106">
    <property type="component" value="Chromosome 2"/>
</dbReference>
<reference evidence="9" key="3">
    <citation type="submission" date="2022-06" db="UniProtKB">
        <authorList>
            <consortium name="EnsemblPlants"/>
        </authorList>
    </citation>
    <scope>IDENTIFICATION</scope>
</reference>
<feature type="compositionally biased region" description="Gly residues" evidence="7">
    <location>
        <begin position="253"/>
        <end position="262"/>
    </location>
</feature>
<evidence type="ECO:0000256" key="4">
    <source>
        <dbReference type="ARBA" id="ARBA00022884"/>
    </source>
</evidence>
<dbReference type="InterPro" id="IPR000504">
    <property type="entry name" value="RRM_dom"/>
</dbReference>
<keyword evidence="1 6" id="KW-0479">Metal-binding</keyword>
<dbReference type="InterPro" id="IPR000571">
    <property type="entry name" value="Znf_CCCH"/>
</dbReference>
<accession>A0A8R7TF76</accession>
<keyword evidence="4" id="KW-0694">RNA-binding</keyword>
<dbReference type="Pfam" id="PF00642">
    <property type="entry name" value="zf-CCCH"/>
    <property type="match status" value="1"/>
</dbReference>
<evidence type="ECO:0000313" key="9">
    <source>
        <dbReference type="EnsemblPlants" id="TuG1812G0200001999.01.T01"/>
    </source>
</evidence>
<dbReference type="EnsemblPlants" id="TuG1812G0200001999.01.T01">
    <property type="protein sequence ID" value="TuG1812G0200001999.01.T01"/>
    <property type="gene ID" value="TuG1812G0200001999.01"/>
</dbReference>
<dbReference type="PANTHER" id="PTHR24009">
    <property type="entry name" value="RNA-BINDING (RRM/RBD/RNP MOTIFS)"/>
    <property type="match status" value="1"/>
</dbReference>
<organism evidence="9 10">
    <name type="scientific">Triticum urartu</name>
    <name type="common">Red wild einkorn</name>
    <name type="synonym">Crithodium urartu</name>
    <dbReference type="NCBI Taxonomy" id="4572"/>
    <lineage>
        <taxon>Eukaryota</taxon>
        <taxon>Viridiplantae</taxon>
        <taxon>Streptophyta</taxon>
        <taxon>Embryophyta</taxon>
        <taxon>Tracheophyta</taxon>
        <taxon>Spermatophyta</taxon>
        <taxon>Magnoliopsida</taxon>
        <taxon>Liliopsida</taxon>
        <taxon>Poales</taxon>
        <taxon>Poaceae</taxon>
        <taxon>BOP clade</taxon>
        <taxon>Pooideae</taxon>
        <taxon>Triticodae</taxon>
        <taxon>Triticeae</taxon>
        <taxon>Triticinae</taxon>
        <taxon>Triticum</taxon>
    </lineage>
</organism>
<dbReference type="PANTHER" id="PTHR24009:SF0">
    <property type="entry name" value="ZINC FINGER CCCH DOMAIN-CONTAINING PROTEIN 18"/>
    <property type="match status" value="1"/>
</dbReference>
<evidence type="ECO:0000256" key="6">
    <source>
        <dbReference type="PROSITE-ProRule" id="PRU00723"/>
    </source>
</evidence>
<evidence type="ECO:0000256" key="5">
    <source>
        <dbReference type="ARBA" id="ARBA00023125"/>
    </source>
</evidence>
<dbReference type="GO" id="GO:0008270">
    <property type="term" value="F:zinc ion binding"/>
    <property type="evidence" value="ECO:0007669"/>
    <property type="project" value="UniProtKB-KW"/>
</dbReference>
<dbReference type="Pfam" id="PF00076">
    <property type="entry name" value="RRM_1"/>
    <property type="match status" value="1"/>
</dbReference>
<keyword evidence="10" id="KW-1185">Reference proteome</keyword>